<sequence length="45" mass="5038">MDEFEATMKPTISEDEVVFPTSSFFFLTAHFPFPSVSELHAGLIS</sequence>
<dbReference type="EMBL" id="UZAF01016721">
    <property type="protein sequence ID" value="VDO32867.1"/>
    <property type="molecule type" value="Genomic_DNA"/>
</dbReference>
<reference evidence="3" key="1">
    <citation type="submission" date="2017-02" db="UniProtKB">
        <authorList>
            <consortium name="WormBaseParasite"/>
        </authorList>
    </citation>
    <scope>IDENTIFICATION</scope>
</reference>
<evidence type="ECO:0000313" key="3">
    <source>
        <dbReference type="WBParaSite" id="HPLM_0000775601-mRNA-1"/>
    </source>
</evidence>
<dbReference type="WBParaSite" id="HPLM_0000775601-mRNA-1">
    <property type="protein sequence ID" value="HPLM_0000775601-mRNA-1"/>
    <property type="gene ID" value="HPLM_0000775601"/>
</dbReference>
<dbReference type="AlphaFoldDB" id="A0A0N4WBD7"/>
<gene>
    <name evidence="1" type="ORF">HPLM_LOCUS7748</name>
</gene>
<organism evidence="3">
    <name type="scientific">Haemonchus placei</name>
    <name type="common">Barber's pole worm</name>
    <dbReference type="NCBI Taxonomy" id="6290"/>
    <lineage>
        <taxon>Eukaryota</taxon>
        <taxon>Metazoa</taxon>
        <taxon>Ecdysozoa</taxon>
        <taxon>Nematoda</taxon>
        <taxon>Chromadorea</taxon>
        <taxon>Rhabditida</taxon>
        <taxon>Rhabditina</taxon>
        <taxon>Rhabditomorpha</taxon>
        <taxon>Strongyloidea</taxon>
        <taxon>Trichostrongylidae</taxon>
        <taxon>Haemonchus</taxon>
    </lineage>
</organism>
<evidence type="ECO:0000313" key="1">
    <source>
        <dbReference type="EMBL" id="VDO32867.1"/>
    </source>
</evidence>
<protein>
    <submittedName>
        <fullName evidence="1 3">Uncharacterized protein</fullName>
    </submittedName>
</protein>
<reference evidence="1 2" key="2">
    <citation type="submission" date="2018-11" db="EMBL/GenBank/DDBJ databases">
        <authorList>
            <consortium name="Pathogen Informatics"/>
        </authorList>
    </citation>
    <scope>NUCLEOTIDE SEQUENCE [LARGE SCALE GENOMIC DNA]</scope>
    <source>
        <strain evidence="1 2">MHpl1</strain>
    </source>
</reference>
<name>A0A0N4WBD7_HAEPC</name>
<accession>A0A0N4WBD7</accession>
<keyword evidence="2" id="KW-1185">Reference proteome</keyword>
<dbReference type="Proteomes" id="UP000268014">
    <property type="component" value="Unassembled WGS sequence"/>
</dbReference>
<proteinExistence type="predicted"/>
<evidence type="ECO:0000313" key="2">
    <source>
        <dbReference type="Proteomes" id="UP000268014"/>
    </source>
</evidence>